<evidence type="ECO:0000313" key="2">
    <source>
        <dbReference type="EMBL" id="EYF01514.1"/>
    </source>
</evidence>
<evidence type="ECO:0000256" key="1">
    <source>
        <dbReference type="SAM" id="MobiDB-lite"/>
    </source>
</evidence>
<name>A0A017SX32_9BACT</name>
<reference evidence="2 3" key="1">
    <citation type="submission" date="2013-05" db="EMBL/GenBank/DDBJ databases">
        <title>Genome assembly of Chondromyces apiculatus DSM 436.</title>
        <authorList>
            <person name="Sharma G."/>
            <person name="Khatri I."/>
            <person name="Kaur C."/>
            <person name="Mayilraj S."/>
            <person name="Subramanian S."/>
        </authorList>
    </citation>
    <scope>NUCLEOTIDE SEQUENCE [LARGE SCALE GENOMIC DNA]</scope>
    <source>
        <strain evidence="2 3">DSM 436</strain>
    </source>
</reference>
<accession>A0A017SX32</accession>
<feature type="region of interest" description="Disordered" evidence="1">
    <location>
        <begin position="258"/>
        <end position="277"/>
    </location>
</feature>
<comment type="caution">
    <text evidence="2">The sequence shown here is derived from an EMBL/GenBank/DDBJ whole genome shotgun (WGS) entry which is preliminary data.</text>
</comment>
<evidence type="ECO:0000313" key="3">
    <source>
        <dbReference type="Proteomes" id="UP000019678"/>
    </source>
</evidence>
<feature type="compositionally biased region" description="Low complexity" evidence="1">
    <location>
        <begin position="94"/>
        <end position="106"/>
    </location>
</feature>
<proteinExistence type="predicted"/>
<organism evidence="2 3">
    <name type="scientific">Chondromyces apiculatus DSM 436</name>
    <dbReference type="NCBI Taxonomy" id="1192034"/>
    <lineage>
        <taxon>Bacteria</taxon>
        <taxon>Pseudomonadati</taxon>
        <taxon>Myxococcota</taxon>
        <taxon>Polyangia</taxon>
        <taxon>Polyangiales</taxon>
        <taxon>Polyangiaceae</taxon>
        <taxon>Chondromyces</taxon>
    </lineage>
</organism>
<feature type="compositionally biased region" description="Pro residues" evidence="1">
    <location>
        <begin position="265"/>
        <end position="274"/>
    </location>
</feature>
<gene>
    <name evidence="2" type="ORF">CAP_8075</name>
</gene>
<dbReference type="STRING" id="1192034.CAP_8075"/>
<dbReference type="Proteomes" id="UP000019678">
    <property type="component" value="Unassembled WGS sequence"/>
</dbReference>
<sequence>MALVATLGLGLGAPGCGAAGPAPDAKVHLTHCDPADLAGCERALAAAHTEGRSTPDLLSGYLTARAARDRDDPWVRLHRALTSAAPTEATPKRSASQGGAPQGGAAVIIDGPAPAGLKRPSAASIAWLDTPKLPAPEAIDADVLLLALGGAAGRDLLVHVRGQEVHQLFPRDPLAPFLAGLRPVAKGEASLAHLQSDAAIAAHLRRAFDAAGAFRYVEAARAADDLTAAIASRDPLSEPVLRGRYALHLFAHAGVSLESTAQTPAPNPPEPEPTPTDTAYGDLLRVQLAQDGYAAWRARSASILRGIPADRRDALTNLLAQPRGCAEPLVPPMEDARDLVFAWRLAGALAPLSATGKASANAKETSPPGKLPIKAWLPRYEAMVRATESARTMWSHAPSLLTQRGDSQGLSLSGTPLYRRVTELGLAHIAALKTLAAAEPTRFRALSQITLAYAPGVFRDDPLHEAVVDLSRTSMQRSLAAATSAREVWSSLFTGLVAGTSYPPAVQGPHYLALQGAFTAKLRGDLLQQTGWEVAGLYAADAVYRLFTDQGLDLSFSSEQLARTLTDASALPYPGLGQLATSLGRYIALGVEKKLDPDLTDVARFPAERRKAREALRRALAGLADEPAPAGLLEDLTTLADGLIAVASTRLAHKPAATPDTCTADEDGASPAVRRALAKLGDVRRRIFLAPRYKEGDGAWVVRARMLVTVLSDGMDLMTPAPRGGAGILGQKNGPTARFTLPRAEAEAAIEAGMKGWEERDLADALSSAYTLTRRLFEAQSAEQFTQENGGRMRQTLTAVYRIFRDDTADASAGVALLDALAALPSEGRAVDLRELLLGYARAFAAQGKKDQADFWLLSTLFSSALTNRPFEPALQQAEQSGSRTAWTLRYLAEVSKSKTGQSPDPAAYAAGMRAATDDTCTRADPEPLLSVMAAARDFARGRKTEARAALEQVLTQAEAQGLPVPMMTYRYEEKTTTRLFTLNFNISYGGGVLQSPSSFQLGLGVRTPAEPSGAMIVALAPDGGDGGTDATARYYIQVASLAAAYHYLDGDRDQGARAARRAINALTFGLRLGQSTLSRQDLTTWGKDALATLAVDAQLAAEAGQPLLAGDLWTVVRSLLPQDASDDAITEILTTPAFGLSPVAGIEPLLARTRRSLDTLADPLPCTRKKVEFGAYEEPTCDAYPLALSLRAADALKKLPHLHRAGSAGRCGTLHKLDTFLTSAEGGTYDPDAFTQAVEALRADGLLYDAAVLLTRQRQEGHCNPVLISAARAFGRAPALGPSLRADALSVAVNCTSASLNDAAVDDLLTLHAETRLLPDLNRNLRIVLTIADLAMQTKRWDLLTRLTAEPDFVEQWMRVSPQAATIALLLTQVAATVALQGTTAPASTASTASYDLLCQTFPPGDRAALCADIAALRTVPGRPPSGLAPEQRHRRAEDALRRLLDQTSGKNP</sequence>
<feature type="region of interest" description="Disordered" evidence="1">
    <location>
        <begin position="82"/>
        <end position="107"/>
    </location>
</feature>
<dbReference type="EMBL" id="ASRX01000079">
    <property type="protein sequence ID" value="EYF01514.1"/>
    <property type="molecule type" value="Genomic_DNA"/>
</dbReference>
<keyword evidence="3" id="KW-1185">Reference proteome</keyword>
<protein>
    <submittedName>
        <fullName evidence="2">Uncharacterized protein</fullName>
    </submittedName>
</protein>